<keyword evidence="1" id="KW-0472">Membrane</keyword>
<dbReference type="Proteomes" id="UP000248326">
    <property type="component" value="Unassembled WGS sequence"/>
</dbReference>
<organism evidence="2 3">
    <name type="scientific">Deinococcus yavapaiensis KR-236</name>
    <dbReference type="NCBI Taxonomy" id="694435"/>
    <lineage>
        <taxon>Bacteria</taxon>
        <taxon>Thermotogati</taxon>
        <taxon>Deinococcota</taxon>
        <taxon>Deinococci</taxon>
        <taxon>Deinococcales</taxon>
        <taxon>Deinococcaceae</taxon>
        <taxon>Deinococcus</taxon>
    </lineage>
</organism>
<dbReference type="OrthoDB" id="66003at2"/>
<feature type="transmembrane region" description="Helical" evidence="1">
    <location>
        <begin position="133"/>
        <end position="151"/>
    </location>
</feature>
<feature type="transmembrane region" description="Helical" evidence="1">
    <location>
        <begin position="163"/>
        <end position="182"/>
    </location>
</feature>
<comment type="caution">
    <text evidence="2">The sequence shown here is derived from an EMBL/GenBank/DDBJ whole genome shotgun (WGS) entry which is preliminary data.</text>
</comment>
<name>A0A318SB24_9DEIO</name>
<evidence type="ECO:0000313" key="3">
    <source>
        <dbReference type="Proteomes" id="UP000248326"/>
    </source>
</evidence>
<proteinExistence type="predicted"/>
<keyword evidence="3" id="KW-1185">Reference proteome</keyword>
<sequence length="192" mass="20877">MNVRTLGFVTMICAPAMLANAFRHDFQRVLNGQDDVIGNLTYLVFAIGWFCSMLALRQLHATGHGKLGSFVVTLPLVTIALAALQGPFDILHVDMNSPLYAVTDLTWPLSMLLTFVVSVAALFARVLPMPHRLAPLACGISLPVGFAYMAFARLEDLPQAEFAWHTAIGWFLLGLALVTLGARRSAVQARPA</sequence>
<dbReference type="EMBL" id="QJSX01000003">
    <property type="protein sequence ID" value="PYE55420.1"/>
    <property type="molecule type" value="Genomic_DNA"/>
</dbReference>
<reference evidence="2 3" key="1">
    <citation type="submission" date="2018-06" db="EMBL/GenBank/DDBJ databases">
        <title>Genomic Encyclopedia of Type Strains, Phase IV (KMG-IV): sequencing the most valuable type-strain genomes for metagenomic binning, comparative biology and taxonomic classification.</title>
        <authorList>
            <person name="Goeker M."/>
        </authorList>
    </citation>
    <scope>NUCLEOTIDE SEQUENCE [LARGE SCALE GENOMIC DNA]</scope>
    <source>
        <strain evidence="2 3">DSM 18048</strain>
    </source>
</reference>
<gene>
    <name evidence="2" type="ORF">DES52_103253</name>
</gene>
<accession>A0A318SB24</accession>
<keyword evidence="1" id="KW-1133">Transmembrane helix</keyword>
<evidence type="ECO:0000313" key="2">
    <source>
        <dbReference type="EMBL" id="PYE55420.1"/>
    </source>
</evidence>
<dbReference type="AlphaFoldDB" id="A0A318SB24"/>
<feature type="transmembrane region" description="Helical" evidence="1">
    <location>
        <begin position="105"/>
        <end position="126"/>
    </location>
</feature>
<evidence type="ECO:0000256" key="1">
    <source>
        <dbReference type="SAM" id="Phobius"/>
    </source>
</evidence>
<keyword evidence="1" id="KW-0812">Transmembrane</keyword>
<protein>
    <submittedName>
        <fullName evidence="2">Uncharacterized protein</fullName>
    </submittedName>
</protein>
<feature type="transmembrane region" description="Helical" evidence="1">
    <location>
        <begin position="37"/>
        <end position="55"/>
    </location>
</feature>
<dbReference type="RefSeq" id="WP_110885755.1">
    <property type="nucleotide sequence ID" value="NZ_QJSX01000003.1"/>
</dbReference>
<feature type="transmembrane region" description="Helical" evidence="1">
    <location>
        <begin position="67"/>
        <end position="85"/>
    </location>
</feature>